<dbReference type="InterPro" id="IPR026017">
    <property type="entry name" value="Lumazine-bd_dom"/>
</dbReference>
<name>A0ABU7U0B6_9PROT</name>
<dbReference type="InterPro" id="IPR023366">
    <property type="entry name" value="ATP_synth_asu-like_sf"/>
</dbReference>
<evidence type="ECO:0000256" key="8">
    <source>
        <dbReference type="ARBA" id="ARBA00022737"/>
    </source>
</evidence>
<evidence type="ECO:0000256" key="1">
    <source>
        <dbReference type="ARBA" id="ARBA00000968"/>
    </source>
</evidence>
<evidence type="ECO:0000313" key="13">
    <source>
        <dbReference type="Proteomes" id="UP001312908"/>
    </source>
</evidence>
<dbReference type="CDD" id="cd00402">
    <property type="entry name" value="Riboflavin_synthase_like"/>
    <property type="match status" value="1"/>
</dbReference>
<dbReference type="Pfam" id="PF00677">
    <property type="entry name" value="Lum_binding"/>
    <property type="match status" value="2"/>
</dbReference>
<evidence type="ECO:0000313" key="12">
    <source>
        <dbReference type="EMBL" id="MEE8658128.1"/>
    </source>
</evidence>
<comment type="function">
    <text evidence="2">Catalyzes the dismutation of two molecules of 6,7-dimethyl-8-ribityllumazine, resulting in the formation of riboflavin and 5-amino-6-(D-ribitylamino)uracil.</text>
</comment>
<reference evidence="12 13" key="1">
    <citation type="submission" date="2023-10" db="EMBL/GenBank/DDBJ databases">
        <title>Sorlinia euscelidii gen. nov., sp. nov., an acetic acid bacteria isolated from the gut of Euscelidius variegatus emitter.</title>
        <authorList>
            <person name="Michoud G."/>
            <person name="Marasco R."/>
            <person name="Seferji K."/>
            <person name="Gonella E."/>
            <person name="Garuglieri E."/>
            <person name="Alma A."/>
            <person name="Mapelli F."/>
            <person name="Borin S."/>
            <person name="Daffonchio D."/>
            <person name="Crotti E."/>
        </authorList>
    </citation>
    <scope>NUCLEOTIDE SEQUENCE [LARGE SCALE GENOMIC DNA]</scope>
    <source>
        <strain evidence="12 13">EV16P</strain>
    </source>
</reference>
<evidence type="ECO:0000256" key="5">
    <source>
        <dbReference type="ARBA" id="ARBA00013950"/>
    </source>
</evidence>
<dbReference type="InterPro" id="IPR017938">
    <property type="entry name" value="Riboflavin_synthase-like_b-brl"/>
</dbReference>
<dbReference type="PANTHER" id="PTHR21098">
    <property type="entry name" value="RIBOFLAVIN SYNTHASE ALPHA CHAIN"/>
    <property type="match status" value="1"/>
</dbReference>
<dbReference type="NCBIfam" id="NF006767">
    <property type="entry name" value="PRK09289.1"/>
    <property type="match status" value="1"/>
</dbReference>
<evidence type="ECO:0000256" key="3">
    <source>
        <dbReference type="ARBA" id="ARBA00004887"/>
    </source>
</evidence>
<dbReference type="EC" id="2.5.1.9" evidence="4 9"/>
<keyword evidence="13" id="KW-1185">Reference proteome</keyword>
<keyword evidence="8" id="KW-0677">Repeat</keyword>
<gene>
    <name evidence="12" type="ORF">DOFOFD_03755</name>
</gene>
<proteinExistence type="predicted"/>
<organism evidence="12 13">
    <name type="scientific">Sorlinia euscelidii</name>
    <dbReference type="NCBI Taxonomy" id="3081148"/>
    <lineage>
        <taxon>Bacteria</taxon>
        <taxon>Pseudomonadati</taxon>
        <taxon>Pseudomonadota</taxon>
        <taxon>Alphaproteobacteria</taxon>
        <taxon>Acetobacterales</taxon>
        <taxon>Acetobacteraceae</taxon>
        <taxon>Sorlinia</taxon>
    </lineage>
</organism>
<comment type="pathway">
    <text evidence="3">Cofactor biosynthesis; riboflavin biosynthesis; riboflavin from 2-hydroxy-3-oxobutyl phosphate and 5-amino-6-(D-ribitylamino)uracil: step 2/2.</text>
</comment>
<evidence type="ECO:0000256" key="9">
    <source>
        <dbReference type="NCBIfam" id="TIGR00187"/>
    </source>
</evidence>
<comment type="catalytic activity">
    <reaction evidence="1">
        <text>2 6,7-dimethyl-8-(1-D-ribityl)lumazine + H(+) = 5-amino-6-(D-ribitylamino)uracil + riboflavin</text>
        <dbReference type="Rhea" id="RHEA:20772"/>
        <dbReference type="ChEBI" id="CHEBI:15378"/>
        <dbReference type="ChEBI" id="CHEBI:15934"/>
        <dbReference type="ChEBI" id="CHEBI:57986"/>
        <dbReference type="ChEBI" id="CHEBI:58201"/>
        <dbReference type="EC" id="2.5.1.9"/>
    </reaction>
</comment>
<comment type="caution">
    <text evidence="12">The sequence shown here is derived from an EMBL/GenBank/DDBJ whole genome shotgun (WGS) entry which is preliminary data.</text>
</comment>
<keyword evidence="6" id="KW-0686">Riboflavin biosynthesis</keyword>
<protein>
    <recommendedName>
        <fullName evidence="5 9">Riboflavin synthase</fullName>
        <ecNumber evidence="4 9">2.5.1.9</ecNumber>
    </recommendedName>
</protein>
<accession>A0ABU7U0B6</accession>
<dbReference type="Proteomes" id="UP001312908">
    <property type="component" value="Unassembled WGS sequence"/>
</dbReference>
<dbReference type="RefSeq" id="WP_394819105.1">
    <property type="nucleotide sequence ID" value="NZ_JAWJZY010000002.1"/>
</dbReference>
<feature type="repeat" description="Lumazine-binding" evidence="10">
    <location>
        <begin position="96"/>
        <end position="197"/>
    </location>
</feature>
<dbReference type="Gene3D" id="2.40.30.20">
    <property type="match status" value="2"/>
</dbReference>
<evidence type="ECO:0000256" key="4">
    <source>
        <dbReference type="ARBA" id="ARBA00012827"/>
    </source>
</evidence>
<dbReference type="EMBL" id="JAWJZY010000002">
    <property type="protein sequence ID" value="MEE8658128.1"/>
    <property type="molecule type" value="Genomic_DNA"/>
</dbReference>
<dbReference type="InterPro" id="IPR001783">
    <property type="entry name" value="Lumazine-bd"/>
</dbReference>
<dbReference type="PANTHER" id="PTHR21098:SF12">
    <property type="entry name" value="RIBOFLAVIN SYNTHASE"/>
    <property type="match status" value="1"/>
</dbReference>
<sequence length="203" mass="21770">MFSGIIENLGSVLSVTSKPDARIFTIETGFPDLSLGESIAVNGVCLTVTAFQPDGQATFFVSTETLSRSSLGAVAQGHYVNLERACTPTTRLSGHIVQGHVDAVGNINRLDQTGDVYDLRVSIPESLRRYVVEKGSIALDGISLTVNHVGKGPQDAAEMALMIIPHTWQHTALSEKQVGDPLNIEVDILAKYIESLTRHGATL</sequence>
<evidence type="ECO:0000256" key="2">
    <source>
        <dbReference type="ARBA" id="ARBA00002803"/>
    </source>
</evidence>
<dbReference type="NCBIfam" id="TIGR00187">
    <property type="entry name" value="ribE"/>
    <property type="match status" value="1"/>
</dbReference>
<keyword evidence="7" id="KW-0808">Transferase</keyword>
<dbReference type="PROSITE" id="PS51177">
    <property type="entry name" value="LUMAZINE_BIND"/>
    <property type="match status" value="2"/>
</dbReference>
<evidence type="ECO:0000259" key="11">
    <source>
        <dbReference type="PROSITE" id="PS51177"/>
    </source>
</evidence>
<evidence type="ECO:0000256" key="7">
    <source>
        <dbReference type="ARBA" id="ARBA00022679"/>
    </source>
</evidence>
<feature type="repeat" description="Lumazine-binding" evidence="10">
    <location>
        <begin position="1"/>
        <end position="95"/>
    </location>
</feature>
<dbReference type="PIRSF" id="PIRSF000498">
    <property type="entry name" value="Riboflavin_syn_A"/>
    <property type="match status" value="1"/>
</dbReference>
<evidence type="ECO:0000256" key="6">
    <source>
        <dbReference type="ARBA" id="ARBA00022619"/>
    </source>
</evidence>
<feature type="domain" description="Lumazine-binding" evidence="11">
    <location>
        <begin position="1"/>
        <end position="95"/>
    </location>
</feature>
<dbReference type="SUPFAM" id="SSF63380">
    <property type="entry name" value="Riboflavin synthase domain-like"/>
    <property type="match status" value="2"/>
</dbReference>
<feature type="domain" description="Lumazine-binding" evidence="11">
    <location>
        <begin position="96"/>
        <end position="197"/>
    </location>
</feature>
<evidence type="ECO:0000256" key="10">
    <source>
        <dbReference type="PROSITE-ProRule" id="PRU00524"/>
    </source>
</evidence>